<evidence type="ECO:0000256" key="2">
    <source>
        <dbReference type="SAM" id="MobiDB-lite"/>
    </source>
</evidence>
<dbReference type="GeneID" id="97277461"/>
<feature type="region of interest" description="Disordered" evidence="2">
    <location>
        <begin position="61"/>
        <end position="88"/>
    </location>
</feature>
<dbReference type="EMBL" id="FSQX01000001">
    <property type="protein sequence ID" value="SIN79585.1"/>
    <property type="molecule type" value="Genomic_DNA"/>
</dbReference>
<evidence type="ECO:0000313" key="5">
    <source>
        <dbReference type="Proteomes" id="UP000185024"/>
    </source>
</evidence>
<protein>
    <submittedName>
        <fullName evidence="4">Phage major capsid protein, HK97 family</fullName>
    </submittedName>
</protein>
<dbReference type="Gene3D" id="3.30.2400.10">
    <property type="entry name" value="Major capsid protein gp5"/>
    <property type="match status" value="1"/>
</dbReference>
<reference evidence="4 5" key="1">
    <citation type="submission" date="2016-11" db="EMBL/GenBank/DDBJ databases">
        <authorList>
            <person name="Jaros S."/>
            <person name="Januszkiewicz K."/>
            <person name="Wedrychowicz H."/>
        </authorList>
    </citation>
    <scope>NUCLEOTIDE SEQUENCE [LARGE SCALE GENOMIC DNA]</scope>
    <source>
        <strain evidence="4 5">ACAM 239</strain>
    </source>
</reference>
<dbReference type="SUPFAM" id="SSF56563">
    <property type="entry name" value="Major capsid protein gp5"/>
    <property type="match status" value="1"/>
</dbReference>
<feature type="domain" description="Phage capsid-like C-terminal" evidence="3">
    <location>
        <begin position="134"/>
        <end position="404"/>
    </location>
</feature>
<feature type="compositionally biased region" description="Basic and acidic residues" evidence="2">
    <location>
        <begin position="61"/>
        <end position="76"/>
    </location>
</feature>
<evidence type="ECO:0000256" key="1">
    <source>
        <dbReference type="ARBA" id="ARBA00004328"/>
    </source>
</evidence>
<sequence>MPKSIQELREQRTKAAKACRELLDKHPGDQWGDAQQKEYDNLVGNIDNYDAEIKRHETLMDREAEETHRIEDRANRDGISTDEASHLKQKEQKIFRNWMRNGVDGLDAEERQHVHQLRQQMMQNAMSTGTGSEGGYLAPDQFSGELLQALKAFGGMREVSNVIQTASGVAINWPTTDATTEEGEIVGENQQVGTGETSFGTLPHTTYKFSSKSIAIPFELLQDSEIDIEAYIRELLNQRLGRITNRMFTVGTGVGQPHGILTGSQSGKIAPTGQVSTITYDDLVDTEHSVDPAYRMATCRWMFHDHTLRDLKKLKDADGRPIWVPGVATKEPDTLAGYGYAINQHMPKLGAGNKPLLFGDTRKYIIRDVMQLQLFRMTDSKYTEKGQVGFLAFMRSGGRLMDVGGAVKHFQCAAS</sequence>
<dbReference type="InterPro" id="IPR054612">
    <property type="entry name" value="Phage_capsid-like_C"/>
</dbReference>
<dbReference type="RefSeq" id="WP_074211124.1">
    <property type="nucleotide sequence ID" value="NZ_BJOI01000040.1"/>
</dbReference>
<evidence type="ECO:0000259" key="3">
    <source>
        <dbReference type="Pfam" id="PF05065"/>
    </source>
</evidence>
<comment type="subcellular location">
    <subcellularLocation>
        <location evidence="1">Virion</location>
    </subcellularLocation>
</comment>
<dbReference type="AlphaFoldDB" id="A0A1N6IPH6"/>
<gene>
    <name evidence="4" type="ORF">SAMN05878438_3598</name>
</gene>
<dbReference type="InterPro" id="IPR024455">
    <property type="entry name" value="Phage_capsid"/>
</dbReference>
<dbReference type="Gene3D" id="3.30.2320.10">
    <property type="entry name" value="hypothetical protein PF0899 domain"/>
    <property type="match status" value="1"/>
</dbReference>
<name>A0A1N6IPH6_9GAMM</name>
<organism evidence="4 5">
    <name type="scientific">Vreelandella aquamarina</name>
    <dbReference type="NCBI Taxonomy" id="77097"/>
    <lineage>
        <taxon>Bacteria</taxon>
        <taxon>Pseudomonadati</taxon>
        <taxon>Pseudomonadota</taxon>
        <taxon>Gammaproteobacteria</taxon>
        <taxon>Oceanospirillales</taxon>
        <taxon>Halomonadaceae</taxon>
        <taxon>Vreelandella</taxon>
    </lineage>
</organism>
<evidence type="ECO:0000313" key="4">
    <source>
        <dbReference type="EMBL" id="SIN79585.1"/>
    </source>
</evidence>
<proteinExistence type="predicted"/>
<dbReference type="NCBIfam" id="TIGR01554">
    <property type="entry name" value="major_cap_HK97"/>
    <property type="match status" value="1"/>
</dbReference>
<dbReference type="Pfam" id="PF05065">
    <property type="entry name" value="Phage_capsid"/>
    <property type="match status" value="1"/>
</dbReference>
<accession>A0A1N6IPH6</accession>
<dbReference type="Proteomes" id="UP000185024">
    <property type="component" value="Unassembled WGS sequence"/>
</dbReference>